<evidence type="ECO:0000313" key="4">
    <source>
        <dbReference type="EMBL" id="OYR23347.1"/>
    </source>
</evidence>
<dbReference type="Proteomes" id="UP000216188">
    <property type="component" value="Unassembled WGS sequence"/>
</dbReference>
<accession>A0A256G8A8</accession>
<dbReference type="RefSeq" id="WP_094544195.1">
    <property type="nucleotide sequence ID" value="NZ_JBHEEM010000033.1"/>
</dbReference>
<evidence type="ECO:0000256" key="1">
    <source>
        <dbReference type="ARBA" id="ARBA00022679"/>
    </source>
</evidence>
<dbReference type="PRINTS" id="PR00990">
    <property type="entry name" value="RIBOKINASE"/>
</dbReference>
<dbReference type="InterPro" id="IPR011611">
    <property type="entry name" value="PfkB_dom"/>
</dbReference>
<protein>
    <submittedName>
        <fullName evidence="4">PfkB carbohydrate kinase family protein</fullName>
    </submittedName>
</protein>
<feature type="domain" description="Carbohydrate kinase PfkB" evidence="3">
    <location>
        <begin position="43"/>
        <end position="308"/>
    </location>
</feature>
<dbReference type="InterPro" id="IPR002139">
    <property type="entry name" value="Ribo/fructo_kinase"/>
</dbReference>
<dbReference type="PANTHER" id="PTHR10584">
    <property type="entry name" value="SUGAR KINASE"/>
    <property type="match status" value="1"/>
</dbReference>
<reference evidence="4 5" key="1">
    <citation type="submission" date="2017-07" db="EMBL/GenBank/DDBJ databases">
        <title>Phylogenetic study on the rhizospheric bacterium Ochrobactrum sp. A44.</title>
        <authorList>
            <person name="Krzyzanowska D.M."/>
            <person name="Ossowicki A."/>
            <person name="Rajewska M."/>
            <person name="Maciag T."/>
            <person name="Kaczynski Z."/>
            <person name="Czerwicka M."/>
            <person name="Jafra S."/>
        </authorList>
    </citation>
    <scope>NUCLEOTIDE SEQUENCE [LARGE SCALE GENOMIC DNA]</scope>
    <source>
        <strain evidence="4 5">CCUG 30717</strain>
    </source>
</reference>
<keyword evidence="5" id="KW-1185">Reference proteome</keyword>
<comment type="caution">
    <text evidence="4">The sequence shown here is derived from an EMBL/GenBank/DDBJ whole genome shotgun (WGS) entry which is preliminary data.</text>
</comment>
<dbReference type="Gene3D" id="3.40.1190.20">
    <property type="match status" value="1"/>
</dbReference>
<dbReference type="SUPFAM" id="SSF53613">
    <property type="entry name" value="Ribokinase-like"/>
    <property type="match status" value="1"/>
</dbReference>
<evidence type="ECO:0000313" key="5">
    <source>
        <dbReference type="Proteomes" id="UP000216188"/>
    </source>
</evidence>
<gene>
    <name evidence="4" type="ORF">CEV34_3744</name>
</gene>
<proteinExistence type="predicted"/>
<evidence type="ECO:0000256" key="2">
    <source>
        <dbReference type="ARBA" id="ARBA00022777"/>
    </source>
</evidence>
<dbReference type="InterPro" id="IPR029056">
    <property type="entry name" value="Ribokinase-like"/>
</dbReference>
<dbReference type="GO" id="GO:0016301">
    <property type="term" value="F:kinase activity"/>
    <property type="evidence" value="ECO:0007669"/>
    <property type="project" value="UniProtKB-KW"/>
</dbReference>
<evidence type="ECO:0000259" key="3">
    <source>
        <dbReference type="Pfam" id="PF00294"/>
    </source>
</evidence>
<keyword evidence="1" id="KW-0808">Transferase</keyword>
<sequence>MSNKLPPSICLAGNLNLDLMISGIKQLPSWGEEQFGTERRCVTAGQAGYMGIAAARLGSKVSILGLVGADSDGVLIQDDLRRENIDCSGIRAVEGQATGLTVAIIREDGERCFVSEIGASSVFNVDCILSQWDLVARHRALAIVGIFNTPSITIGGIQACFDKAREQGIMTVFDSGWDSGGWQEQTRKDTIELLSSVDLFLPNEDEACAITQLPDVHSALGVLAEACSGTVVIKMGGKGSIARVADETIIVPARLVKSANAVGAGDVYDAALVSSLQLGAEFKTAMEFASDAAAYYVARLDDRFPRPTDITSHNPLLQKMQEMSL</sequence>
<name>A0A256G8A8_9HYPH</name>
<dbReference type="GO" id="GO:0006796">
    <property type="term" value="P:phosphate-containing compound metabolic process"/>
    <property type="evidence" value="ECO:0007669"/>
    <property type="project" value="UniProtKB-ARBA"/>
</dbReference>
<dbReference type="EMBL" id="NNRM01000040">
    <property type="protein sequence ID" value="OYR23347.1"/>
    <property type="molecule type" value="Genomic_DNA"/>
</dbReference>
<dbReference type="PANTHER" id="PTHR10584:SF166">
    <property type="entry name" value="RIBOKINASE"/>
    <property type="match status" value="1"/>
</dbReference>
<dbReference type="AlphaFoldDB" id="A0A256G8A8"/>
<dbReference type="Pfam" id="PF00294">
    <property type="entry name" value="PfkB"/>
    <property type="match status" value="1"/>
</dbReference>
<organism evidence="4 5">
    <name type="scientific">Brucella pseudogrignonensis</name>
    <dbReference type="NCBI Taxonomy" id="419475"/>
    <lineage>
        <taxon>Bacteria</taxon>
        <taxon>Pseudomonadati</taxon>
        <taxon>Pseudomonadota</taxon>
        <taxon>Alphaproteobacteria</taxon>
        <taxon>Hyphomicrobiales</taxon>
        <taxon>Brucellaceae</taxon>
        <taxon>Brucella/Ochrobactrum group</taxon>
        <taxon>Brucella</taxon>
    </lineage>
</organism>
<keyword evidence="2 4" id="KW-0418">Kinase</keyword>